<dbReference type="EMBL" id="NVOI01000176">
    <property type="protein sequence ID" value="PGG79861.1"/>
    <property type="molecule type" value="Genomic_DNA"/>
</dbReference>
<gene>
    <name evidence="1" type="ORF">CON73_30515</name>
</gene>
<evidence type="ECO:0000313" key="2">
    <source>
        <dbReference type="Proteomes" id="UP000225320"/>
    </source>
</evidence>
<accession>A0A2A7XYS1</accession>
<feature type="non-terminal residue" evidence="1">
    <location>
        <position position="70"/>
    </location>
</feature>
<dbReference type="AlphaFoldDB" id="A0A2A7XYS1"/>
<evidence type="ECO:0000313" key="1">
    <source>
        <dbReference type="EMBL" id="PGG79861.1"/>
    </source>
</evidence>
<dbReference type="Proteomes" id="UP000225320">
    <property type="component" value="Unassembled WGS sequence"/>
</dbReference>
<proteinExistence type="predicted"/>
<comment type="caution">
    <text evidence="1">The sequence shown here is derived from an EMBL/GenBank/DDBJ whole genome shotgun (WGS) entry which is preliminary data.</text>
</comment>
<organism evidence="1 2">
    <name type="scientific">Bacillus toyonensis</name>
    <dbReference type="NCBI Taxonomy" id="155322"/>
    <lineage>
        <taxon>Bacteria</taxon>
        <taxon>Bacillati</taxon>
        <taxon>Bacillota</taxon>
        <taxon>Bacilli</taxon>
        <taxon>Bacillales</taxon>
        <taxon>Bacillaceae</taxon>
        <taxon>Bacillus</taxon>
        <taxon>Bacillus cereus group</taxon>
    </lineage>
</organism>
<reference evidence="1 2" key="1">
    <citation type="submission" date="2017-09" db="EMBL/GenBank/DDBJ databases">
        <title>Large-scale bioinformatics analysis of Bacillus genomes uncovers conserved roles of natural products in bacterial physiology.</title>
        <authorList>
            <consortium name="Agbiome Team Llc"/>
            <person name="Bleich R.M."/>
            <person name="Grubbs K.J."/>
            <person name="Santa Maria K.C."/>
            <person name="Allen S.E."/>
            <person name="Farag S."/>
            <person name="Shank E.A."/>
            <person name="Bowers A."/>
        </authorList>
    </citation>
    <scope>NUCLEOTIDE SEQUENCE [LARGE SCALE GENOMIC DNA]</scope>
    <source>
        <strain evidence="1 2">AFS094862</strain>
    </source>
</reference>
<name>A0A2A7XYS1_9BACI</name>
<sequence>AIAAYVWAPNGNIFRNSAGNLIAECDVFNGSTQQTTGVTYQWYKQDASVSTDQGGGVGWLKLTVTATGGG</sequence>
<protein>
    <submittedName>
        <fullName evidence="1">Uncharacterized protein</fullName>
    </submittedName>
</protein>
<feature type="non-terminal residue" evidence="1">
    <location>
        <position position="1"/>
    </location>
</feature>